<comment type="cofactor">
    <cofactor evidence="2">
        <name>Ca(2+)</name>
        <dbReference type="ChEBI" id="CHEBI:29108"/>
    </cofactor>
</comment>
<dbReference type="Pfam" id="PF00141">
    <property type="entry name" value="peroxidase"/>
    <property type="match status" value="1"/>
</dbReference>
<evidence type="ECO:0000256" key="2">
    <source>
        <dbReference type="ARBA" id="ARBA00001913"/>
    </source>
</evidence>
<dbReference type="Gene3D" id="1.10.520.10">
    <property type="match status" value="1"/>
</dbReference>
<reference evidence="13 14" key="1">
    <citation type="journal article" date="2018" name="Sci. Data">
        <title>The draft genome sequence of cork oak.</title>
        <authorList>
            <person name="Ramos A.M."/>
            <person name="Usie A."/>
            <person name="Barbosa P."/>
            <person name="Barros P.M."/>
            <person name="Capote T."/>
            <person name="Chaves I."/>
            <person name="Simoes F."/>
            <person name="Abreu I."/>
            <person name="Carrasquinho I."/>
            <person name="Faro C."/>
            <person name="Guimaraes J.B."/>
            <person name="Mendonca D."/>
            <person name="Nobrega F."/>
            <person name="Rodrigues L."/>
            <person name="Saibo N.J.M."/>
            <person name="Varela M.C."/>
            <person name="Egas C."/>
            <person name="Matos J."/>
            <person name="Miguel C.M."/>
            <person name="Oliveira M.M."/>
            <person name="Ricardo C.P."/>
            <person name="Goncalves S."/>
        </authorList>
    </citation>
    <scope>NUCLEOTIDE SEQUENCE [LARGE SCALE GENOMIC DNA]</scope>
    <source>
        <strain evidence="14">cv. HL8</strain>
    </source>
</reference>
<evidence type="ECO:0000256" key="10">
    <source>
        <dbReference type="PIRSR" id="PIRSR600823-2"/>
    </source>
</evidence>
<gene>
    <name evidence="13" type="primary">PER30</name>
    <name evidence="13" type="ORF">CFP56_031275</name>
</gene>
<organism evidence="13 14">
    <name type="scientific">Quercus suber</name>
    <name type="common">Cork oak</name>
    <dbReference type="NCBI Taxonomy" id="58331"/>
    <lineage>
        <taxon>Eukaryota</taxon>
        <taxon>Viridiplantae</taxon>
        <taxon>Streptophyta</taxon>
        <taxon>Embryophyta</taxon>
        <taxon>Tracheophyta</taxon>
        <taxon>Spermatophyta</taxon>
        <taxon>Magnoliopsida</taxon>
        <taxon>eudicotyledons</taxon>
        <taxon>Gunneridae</taxon>
        <taxon>Pentapetalae</taxon>
        <taxon>rosids</taxon>
        <taxon>fabids</taxon>
        <taxon>Fagales</taxon>
        <taxon>Fagaceae</taxon>
        <taxon>Quercus</taxon>
    </lineage>
</organism>
<dbReference type="AlphaFoldDB" id="A0AAW0JLA1"/>
<dbReference type="GO" id="GO:0140825">
    <property type="term" value="F:lactoperoxidase activity"/>
    <property type="evidence" value="ECO:0007669"/>
    <property type="project" value="UniProtKB-EC"/>
</dbReference>
<dbReference type="EMBL" id="PKMF04000525">
    <property type="protein sequence ID" value="KAK7827275.1"/>
    <property type="molecule type" value="Genomic_DNA"/>
</dbReference>
<comment type="caution">
    <text evidence="13">The sequence shown here is derived from an EMBL/GenBank/DDBJ whole genome shotgun (WGS) entry which is preliminary data.</text>
</comment>
<feature type="domain" description="Plant heme peroxidase family profile" evidence="12">
    <location>
        <begin position="1"/>
        <end position="70"/>
    </location>
</feature>
<dbReference type="PRINTS" id="PR00461">
    <property type="entry name" value="PLPEROXIDASE"/>
</dbReference>
<dbReference type="InterPro" id="IPR000823">
    <property type="entry name" value="Peroxidase_pln"/>
</dbReference>
<evidence type="ECO:0000256" key="8">
    <source>
        <dbReference type="ARBA" id="ARBA00023002"/>
    </source>
</evidence>
<evidence type="ECO:0000259" key="12">
    <source>
        <dbReference type="PROSITE" id="PS50873"/>
    </source>
</evidence>
<evidence type="ECO:0000256" key="6">
    <source>
        <dbReference type="ARBA" id="ARBA00022617"/>
    </source>
</evidence>
<dbReference type="PANTHER" id="PTHR31235">
    <property type="entry name" value="PEROXIDASE 25-RELATED"/>
    <property type="match status" value="1"/>
</dbReference>
<dbReference type="GO" id="GO:0006979">
    <property type="term" value="P:response to oxidative stress"/>
    <property type="evidence" value="ECO:0007669"/>
    <property type="project" value="InterPro"/>
</dbReference>
<accession>A0AAW0JLA1</accession>
<comment type="catalytic activity">
    <reaction evidence="1">
        <text>2 a phenolic donor + H2O2 = 2 a phenolic radical donor + 2 H2O</text>
        <dbReference type="Rhea" id="RHEA:56136"/>
        <dbReference type="ChEBI" id="CHEBI:15377"/>
        <dbReference type="ChEBI" id="CHEBI:16240"/>
        <dbReference type="ChEBI" id="CHEBI:139520"/>
        <dbReference type="ChEBI" id="CHEBI:139521"/>
        <dbReference type="EC" id="1.11.1.7"/>
    </reaction>
</comment>
<keyword evidence="7" id="KW-0479">Metal-binding</keyword>
<evidence type="ECO:0000256" key="11">
    <source>
        <dbReference type="RuleBase" id="RU004241"/>
    </source>
</evidence>
<dbReference type="PROSITE" id="PS50873">
    <property type="entry name" value="PEROXIDASE_4"/>
    <property type="match status" value="1"/>
</dbReference>
<keyword evidence="6" id="KW-0349">Heme</keyword>
<dbReference type="EC" id="1.11.1.7" evidence="4"/>
<evidence type="ECO:0000313" key="13">
    <source>
        <dbReference type="EMBL" id="KAK7827275.1"/>
    </source>
</evidence>
<dbReference type="Proteomes" id="UP000237347">
    <property type="component" value="Unassembled WGS sequence"/>
</dbReference>
<sequence length="92" mass="10217">MLCFGQGGPFWRVPTGRRDGTISNRSEALNNIPPPTGNFSTLQRLFSNQGLDLTDLVLLSESQVLTPLVCLIVHHFQPACIISLVWVIRTQL</sequence>
<dbReference type="InterPro" id="IPR010255">
    <property type="entry name" value="Haem_peroxidase_sf"/>
</dbReference>
<keyword evidence="8" id="KW-0560">Oxidoreductase</keyword>
<evidence type="ECO:0000313" key="14">
    <source>
        <dbReference type="Proteomes" id="UP000237347"/>
    </source>
</evidence>
<evidence type="ECO:0000256" key="3">
    <source>
        <dbReference type="ARBA" id="ARBA00001970"/>
    </source>
</evidence>
<dbReference type="SUPFAM" id="SSF48113">
    <property type="entry name" value="Heme-dependent peroxidases"/>
    <property type="match status" value="1"/>
</dbReference>
<dbReference type="GO" id="GO:0020037">
    <property type="term" value="F:heme binding"/>
    <property type="evidence" value="ECO:0007669"/>
    <property type="project" value="InterPro"/>
</dbReference>
<protein>
    <recommendedName>
        <fullName evidence="4">peroxidase</fullName>
        <ecNumber evidence="4">1.11.1.7</ecNumber>
    </recommendedName>
</protein>
<evidence type="ECO:0000256" key="1">
    <source>
        <dbReference type="ARBA" id="ARBA00000189"/>
    </source>
</evidence>
<evidence type="ECO:0000256" key="7">
    <source>
        <dbReference type="ARBA" id="ARBA00022723"/>
    </source>
</evidence>
<dbReference type="GO" id="GO:0046872">
    <property type="term" value="F:metal ion binding"/>
    <property type="evidence" value="ECO:0007669"/>
    <property type="project" value="UniProtKB-KW"/>
</dbReference>
<keyword evidence="5 13" id="KW-0575">Peroxidase</keyword>
<feature type="binding site" evidence="10">
    <location>
        <position position="33"/>
    </location>
    <ligand>
        <name>substrate</name>
    </ligand>
</feature>
<comment type="cofactor">
    <cofactor evidence="3">
        <name>heme b</name>
        <dbReference type="ChEBI" id="CHEBI:60344"/>
    </cofactor>
</comment>
<dbReference type="InterPro" id="IPR002016">
    <property type="entry name" value="Haem_peroxidase"/>
</dbReference>
<evidence type="ECO:0000256" key="5">
    <source>
        <dbReference type="ARBA" id="ARBA00022559"/>
    </source>
</evidence>
<keyword evidence="14" id="KW-1185">Reference proteome</keyword>
<proteinExistence type="inferred from homology"/>
<comment type="similarity">
    <text evidence="11">Belongs to the peroxidase family.</text>
</comment>
<name>A0AAW0JLA1_QUESU</name>
<evidence type="ECO:0000256" key="4">
    <source>
        <dbReference type="ARBA" id="ARBA00012313"/>
    </source>
</evidence>
<evidence type="ECO:0000256" key="9">
    <source>
        <dbReference type="ARBA" id="ARBA00023004"/>
    </source>
</evidence>
<keyword evidence="9" id="KW-0408">Iron</keyword>